<evidence type="ECO:0000256" key="9">
    <source>
        <dbReference type="ARBA" id="ARBA00041135"/>
    </source>
</evidence>
<dbReference type="VEuPathDB" id="FungiDB:HMPREF1541_06009"/>
<dbReference type="RefSeq" id="XP_008718568.1">
    <property type="nucleotide sequence ID" value="XM_008720346.1"/>
</dbReference>
<organism evidence="13 14">
    <name type="scientific">Cyphellophora europaea (strain CBS 101466)</name>
    <name type="common">Phialophora europaea</name>
    <dbReference type="NCBI Taxonomy" id="1220924"/>
    <lineage>
        <taxon>Eukaryota</taxon>
        <taxon>Fungi</taxon>
        <taxon>Dikarya</taxon>
        <taxon>Ascomycota</taxon>
        <taxon>Pezizomycotina</taxon>
        <taxon>Eurotiomycetes</taxon>
        <taxon>Chaetothyriomycetidae</taxon>
        <taxon>Chaetothyriales</taxon>
        <taxon>Cyphellophoraceae</taxon>
        <taxon>Cyphellophora</taxon>
    </lineage>
</organism>
<evidence type="ECO:0000256" key="10">
    <source>
        <dbReference type="ARBA" id="ARBA00042461"/>
    </source>
</evidence>
<reference evidence="13 14" key="1">
    <citation type="submission" date="2013-03" db="EMBL/GenBank/DDBJ databases">
        <title>The Genome Sequence of Phialophora europaea CBS 101466.</title>
        <authorList>
            <consortium name="The Broad Institute Genomics Platform"/>
            <person name="Cuomo C."/>
            <person name="de Hoog S."/>
            <person name="Gorbushina A."/>
            <person name="Walker B."/>
            <person name="Young S.K."/>
            <person name="Zeng Q."/>
            <person name="Gargeya S."/>
            <person name="Fitzgerald M."/>
            <person name="Haas B."/>
            <person name="Abouelleil A."/>
            <person name="Allen A.W."/>
            <person name="Alvarado L."/>
            <person name="Arachchi H.M."/>
            <person name="Berlin A.M."/>
            <person name="Chapman S.B."/>
            <person name="Gainer-Dewar J."/>
            <person name="Goldberg J."/>
            <person name="Griggs A."/>
            <person name="Gujja S."/>
            <person name="Hansen M."/>
            <person name="Howarth C."/>
            <person name="Imamovic A."/>
            <person name="Ireland A."/>
            <person name="Larimer J."/>
            <person name="McCowan C."/>
            <person name="Murphy C."/>
            <person name="Pearson M."/>
            <person name="Poon T.W."/>
            <person name="Priest M."/>
            <person name="Roberts A."/>
            <person name="Saif S."/>
            <person name="Shea T."/>
            <person name="Sisk P."/>
            <person name="Sykes S."/>
            <person name="Wortman J."/>
            <person name="Nusbaum C."/>
            <person name="Birren B."/>
        </authorList>
    </citation>
    <scope>NUCLEOTIDE SEQUENCE [LARGE SCALE GENOMIC DNA]</scope>
    <source>
        <strain evidence="13 14">CBS 101466</strain>
    </source>
</reference>
<dbReference type="GO" id="GO:0008270">
    <property type="term" value="F:zinc ion binding"/>
    <property type="evidence" value="ECO:0007669"/>
    <property type="project" value="InterPro"/>
</dbReference>
<evidence type="ECO:0000313" key="14">
    <source>
        <dbReference type="Proteomes" id="UP000030752"/>
    </source>
</evidence>
<evidence type="ECO:0000256" key="4">
    <source>
        <dbReference type="ARBA" id="ARBA00023015"/>
    </source>
</evidence>
<dbReference type="EMBL" id="KB822721">
    <property type="protein sequence ID" value="ETN39783.1"/>
    <property type="molecule type" value="Genomic_DNA"/>
</dbReference>
<evidence type="ECO:0000256" key="8">
    <source>
        <dbReference type="ARBA" id="ARBA00038134"/>
    </source>
</evidence>
<name>W2RVI5_CYPE1</name>
<evidence type="ECO:0000256" key="5">
    <source>
        <dbReference type="ARBA" id="ARBA00023125"/>
    </source>
</evidence>
<evidence type="ECO:0000256" key="6">
    <source>
        <dbReference type="ARBA" id="ARBA00023163"/>
    </source>
</evidence>
<dbReference type="CDD" id="cd00067">
    <property type="entry name" value="GAL4"/>
    <property type="match status" value="1"/>
</dbReference>
<dbReference type="InterPro" id="IPR051089">
    <property type="entry name" value="prtT"/>
</dbReference>
<dbReference type="PROSITE" id="PS50048">
    <property type="entry name" value="ZN2_CY6_FUNGAL_2"/>
    <property type="match status" value="1"/>
</dbReference>
<comment type="subcellular location">
    <subcellularLocation>
        <location evidence="1">Nucleus</location>
    </subcellularLocation>
</comment>
<dbReference type="PANTHER" id="PTHR31845:SF34">
    <property type="entry name" value="TRANSCRIPTIONAL ACTIVATOR OF PROTEASES PRTT"/>
    <property type="match status" value="1"/>
</dbReference>
<feature type="domain" description="Zn(2)-C6 fungal-type" evidence="12">
    <location>
        <begin position="12"/>
        <end position="45"/>
    </location>
</feature>
<dbReference type="GO" id="GO:0000976">
    <property type="term" value="F:transcription cis-regulatory region binding"/>
    <property type="evidence" value="ECO:0007669"/>
    <property type="project" value="TreeGrafter"/>
</dbReference>
<evidence type="ECO:0000256" key="3">
    <source>
        <dbReference type="ARBA" id="ARBA00022833"/>
    </source>
</evidence>
<keyword evidence="6" id="KW-0804">Transcription</keyword>
<keyword evidence="5" id="KW-0238">DNA-binding</keyword>
<dbReference type="AlphaFoldDB" id="W2RVI5"/>
<feature type="region of interest" description="Disordered" evidence="11">
    <location>
        <begin position="98"/>
        <end position="117"/>
    </location>
</feature>
<proteinExistence type="inferred from homology"/>
<protein>
    <recommendedName>
        <fullName evidence="9">Transcriptional activator of proteases prtT</fullName>
    </recommendedName>
    <alternativeName>
        <fullName evidence="10">Zn(2)-C6 zinc finger-containing protein prtT</fullName>
    </alternativeName>
</protein>
<evidence type="ECO:0000256" key="1">
    <source>
        <dbReference type="ARBA" id="ARBA00004123"/>
    </source>
</evidence>
<dbReference type="Proteomes" id="UP000030752">
    <property type="component" value="Unassembled WGS sequence"/>
</dbReference>
<dbReference type="PROSITE" id="PS00463">
    <property type="entry name" value="ZN2_CY6_FUNGAL_1"/>
    <property type="match status" value="1"/>
</dbReference>
<evidence type="ECO:0000259" key="12">
    <source>
        <dbReference type="PROSITE" id="PS50048"/>
    </source>
</evidence>
<keyword evidence="14" id="KW-1185">Reference proteome</keyword>
<dbReference type="InParanoid" id="W2RVI5"/>
<evidence type="ECO:0000313" key="13">
    <source>
        <dbReference type="EMBL" id="ETN39783.1"/>
    </source>
</evidence>
<keyword evidence="4" id="KW-0805">Transcription regulation</keyword>
<gene>
    <name evidence="13" type="ORF">HMPREF1541_06009</name>
</gene>
<dbReference type="Gene3D" id="4.10.240.10">
    <property type="entry name" value="Zn(2)-C6 fungal-type DNA-binding domain"/>
    <property type="match status" value="1"/>
</dbReference>
<dbReference type="PANTHER" id="PTHR31845">
    <property type="entry name" value="FINGER DOMAIN PROTEIN, PUTATIVE-RELATED"/>
    <property type="match status" value="1"/>
</dbReference>
<sequence length="566" mass="63195">MPPLRSVRSGKACESCRKQKTRCYPSGNISSTCLRCLTLKQQCSLTAAVRQPDEITGSGQIPARPNVETGVINTRLDRLEATLGALLERLDSDIESVSRRAPISPPVRPSSQPEDAPPVLMIRDVANEMGVQSPVESYSQPGGDSELLNKASISAATAQEMIALFGRHYGRWVRFDETATSQELLSSLGKSPLLLCSSLLIAVRHTNDELARVAAPVLLGEAQQLLARSLLTVADDLTFFQSVLVLSLWSTTIGQVPLSMDGWLLTSYAIHHALANADFAPLFSRSFEPLTESQFDTWCIWNHLCLAHLQYCVGMRRKSVLTITQLETSRQNVRRVIPGQLSNFEERMVAEVALYWIIYERTFSVDKRQNTEAALSSWRQEWQALFDQPRSQFLQMGYYFALLLTNLAACRVSKTMSKNISDDALGGLIRLTTSIINLAIDTTDERTQHLTDHIYHIITFSAITLCRLLSAYEDQLSVSHDVASLDTLVTSLVDWLKSIGLRSHVAHMLGGVVLSQQRKLRPEAQPTPYSTTSATSLPFDTALLYPEFINAEMFDIHFDEDWQAWE</sequence>
<dbReference type="eggNOG" id="ENOG502QUEK">
    <property type="taxonomic scope" value="Eukaryota"/>
</dbReference>
<dbReference type="OrthoDB" id="2595934at2759"/>
<dbReference type="GO" id="GO:0005634">
    <property type="term" value="C:nucleus"/>
    <property type="evidence" value="ECO:0007669"/>
    <property type="project" value="UniProtKB-SubCell"/>
</dbReference>
<dbReference type="GO" id="GO:0000981">
    <property type="term" value="F:DNA-binding transcription factor activity, RNA polymerase II-specific"/>
    <property type="evidence" value="ECO:0007669"/>
    <property type="project" value="InterPro"/>
</dbReference>
<keyword evidence="7" id="KW-0539">Nucleus</keyword>
<evidence type="ECO:0000256" key="7">
    <source>
        <dbReference type="ARBA" id="ARBA00023242"/>
    </source>
</evidence>
<keyword evidence="2" id="KW-0479">Metal-binding</keyword>
<dbReference type="HOGENOM" id="CLU_021797_1_0_1"/>
<dbReference type="InterPro" id="IPR001138">
    <property type="entry name" value="Zn2Cys6_DnaBD"/>
</dbReference>
<accession>W2RVI5</accession>
<dbReference type="SUPFAM" id="SSF57701">
    <property type="entry name" value="Zn2/Cys6 DNA-binding domain"/>
    <property type="match status" value="1"/>
</dbReference>
<dbReference type="GeneID" id="19973348"/>
<evidence type="ECO:0000256" key="2">
    <source>
        <dbReference type="ARBA" id="ARBA00022723"/>
    </source>
</evidence>
<dbReference type="STRING" id="1220924.W2RVI5"/>
<dbReference type="InterPro" id="IPR036864">
    <property type="entry name" value="Zn2-C6_fun-type_DNA-bd_sf"/>
</dbReference>
<comment type="similarity">
    <text evidence="8">Belongs to the prtT family.</text>
</comment>
<evidence type="ECO:0000256" key="11">
    <source>
        <dbReference type="SAM" id="MobiDB-lite"/>
    </source>
</evidence>
<keyword evidence="3" id="KW-0862">Zinc</keyword>